<feature type="compositionally biased region" description="Basic and acidic residues" evidence="1">
    <location>
        <begin position="379"/>
        <end position="399"/>
    </location>
</feature>
<keyword evidence="4" id="KW-1185">Reference proteome</keyword>
<dbReference type="AlphaFoldDB" id="A0A0D2KC88"/>
<dbReference type="GO" id="GO:0004722">
    <property type="term" value="F:protein serine/threonine phosphatase activity"/>
    <property type="evidence" value="ECO:0007669"/>
    <property type="project" value="InterPro"/>
</dbReference>
<feature type="region of interest" description="Disordered" evidence="1">
    <location>
        <begin position="495"/>
        <end position="515"/>
    </location>
</feature>
<evidence type="ECO:0000313" key="3">
    <source>
        <dbReference type="EMBL" id="KIZ07668.1"/>
    </source>
</evidence>
<feature type="region of interest" description="Disordered" evidence="1">
    <location>
        <begin position="338"/>
        <end position="400"/>
    </location>
</feature>
<reference evidence="3 4" key="1">
    <citation type="journal article" date="2013" name="BMC Genomics">
        <title>Reconstruction of the lipid metabolism for the microalga Monoraphidium neglectum from its genome sequence reveals characteristics suitable for biofuel production.</title>
        <authorList>
            <person name="Bogen C."/>
            <person name="Al-Dilaimi A."/>
            <person name="Albersmeier A."/>
            <person name="Wichmann J."/>
            <person name="Grundmann M."/>
            <person name="Rupp O."/>
            <person name="Lauersen K.J."/>
            <person name="Blifernez-Klassen O."/>
            <person name="Kalinowski J."/>
            <person name="Goesmann A."/>
            <person name="Mussgnug J.H."/>
            <person name="Kruse O."/>
        </authorList>
    </citation>
    <scope>NUCLEOTIDE SEQUENCE [LARGE SCALE GENOMIC DNA]</scope>
    <source>
        <strain evidence="3 4">SAG 48.87</strain>
    </source>
</reference>
<dbReference type="PROSITE" id="PS51746">
    <property type="entry name" value="PPM_2"/>
    <property type="match status" value="1"/>
</dbReference>
<dbReference type="InterPro" id="IPR015655">
    <property type="entry name" value="PP2C"/>
</dbReference>
<evidence type="ECO:0000313" key="4">
    <source>
        <dbReference type="Proteomes" id="UP000054498"/>
    </source>
</evidence>
<dbReference type="Pfam" id="PF00481">
    <property type="entry name" value="PP2C"/>
    <property type="match status" value="1"/>
</dbReference>
<organism evidence="3 4">
    <name type="scientific">Monoraphidium neglectum</name>
    <dbReference type="NCBI Taxonomy" id="145388"/>
    <lineage>
        <taxon>Eukaryota</taxon>
        <taxon>Viridiplantae</taxon>
        <taxon>Chlorophyta</taxon>
        <taxon>core chlorophytes</taxon>
        <taxon>Chlorophyceae</taxon>
        <taxon>CS clade</taxon>
        <taxon>Sphaeropleales</taxon>
        <taxon>Selenastraceae</taxon>
        <taxon>Monoraphidium</taxon>
    </lineage>
</organism>
<sequence length="563" mass="58155">MLKSEDVLFVNQVEPAPGRCHSLFMVCDGHQGVGAAQHVVQCLPWILDRTLPSELPDWANAAGTTMTLVIVSGWLVTVANTGDSSAVLDSGDHISEITFSHRIQGCPSEQARLRAGGGTLAPLGFHLQGPAKPKEMGVGPLRLWPGGLCVSRSIGDLDTGPLVVPLPHVRQLLVPRDRALRLVIASDGLWDLMPFDKCAKALRNKMPAEAAAYLGLAVVRDKRMADDMSVIVLDVSPSQGLQFPVSALRCSGADKPVPKPASSGGLFACFKPHTQTDCCCDSGGPVQLLADVDCLEAYPMHTHNLARASLDQSAALKGAARKTTDYTVHGNKAHVFNTENSWHGSVGGSGHGSLNGSSRHVPEHAHGGGLFNPSGGDNSDGRPHGDDAPAGARDAEGGVREGPAALGRVFTLPREDASAVCAGDSGFRATSYTSSAAGTTAANQAAHTVSSLPGGNLGAAGRPGGGALLRGEAGPQRKITPNGAAATRVVRSASATLERDSSAPQSYARPQAGGGSAIGNAAVLRDICGTTPDDAESMLQQASELMDASEHGPNRRGGYHSAI</sequence>
<gene>
    <name evidence="3" type="ORF">MNEG_0283</name>
</gene>
<proteinExistence type="predicted"/>
<name>A0A0D2KC88_9CHLO</name>
<dbReference type="SUPFAM" id="SSF81606">
    <property type="entry name" value="PP2C-like"/>
    <property type="match status" value="1"/>
</dbReference>
<dbReference type="RefSeq" id="XP_013906687.1">
    <property type="nucleotide sequence ID" value="XM_014051233.1"/>
</dbReference>
<evidence type="ECO:0000259" key="2">
    <source>
        <dbReference type="PROSITE" id="PS51746"/>
    </source>
</evidence>
<dbReference type="Proteomes" id="UP000054498">
    <property type="component" value="Unassembled WGS sequence"/>
</dbReference>
<dbReference type="OrthoDB" id="10264738at2759"/>
<dbReference type="KEGG" id="mng:MNEG_0283"/>
<dbReference type="GeneID" id="25726401"/>
<dbReference type="InterPro" id="IPR001932">
    <property type="entry name" value="PPM-type_phosphatase-like_dom"/>
</dbReference>
<dbReference type="InterPro" id="IPR036457">
    <property type="entry name" value="PPM-type-like_dom_sf"/>
</dbReference>
<accession>A0A0D2KC88</accession>
<dbReference type="Gene3D" id="3.60.40.10">
    <property type="entry name" value="PPM-type phosphatase domain"/>
    <property type="match status" value="1"/>
</dbReference>
<dbReference type="EMBL" id="KK100240">
    <property type="protein sequence ID" value="KIZ07668.1"/>
    <property type="molecule type" value="Genomic_DNA"/>
</dbReference>
<dbReference type="CDD" id="cd00143">
    <property type="entry name" value="PP2Cc"/>
    <property type="match status" value="1"/>
</dbReference>
<protein>
    <recommendedName>
        <fullName evidence="2">PPM-type phosphatase domain-containing protein</fullName>
    </recommendedName>
</protein>
<dbReference type="PANTHER" id="PTHR47992">
    <property type="entry name" value="PROTEIN PHOSPHATASE"/>
    <property type="match status" value="1"/>
</dbReference>
<dbReference type="SMART" id="SM00332">
    <property type="entry name" value="PP2Cc"/>
    <property type="match status" value="1"/>
</dbReference>
<feature type="domain" description="PPM-type phosphatase" evidence="2">
    <location>
        <begin position="10"/>
        <end position="235"/>
    </location>
</feature>
<evidence type="ECO:0000256" key="1">
    <source>
        <dbReference type="SAM" id="MobiDB-lite"/>
    </source>
</evidence>